<dbReference type="HOGENOM" id="CLU_3354482_0_0_10"/>
<comment type="caution">
    <text evidence="1">The sequence shown here is derived from an EMBL/GenBank/DDBJ whole genome shotgun (WGS) entry which is preliminary data.</text>
</comment>
<protein>
    <submittedName>
        <fullName evidence="1">Uncharacterized protein</fullName>
    </submittedName>
</protein>
<organism evidence="1 2">
    <name type="scientific">Bacteroides fragilis CL07T12C05</name>
    <dbReference type="NCBI Taxonomy" id="997883"/>
    <lineage>
        <taxon>Bacteria</taxon>
        <taxon>Pseudomonadati</taxon>
        <taxon>Bacteroidota</taxon>
        <taxon>Bacteroidia</taxon>
        <taxon>Bacteroidales</taxon>
        <taxon>Bacteroidaceae</taxon>
        <taxon>Bacteroides</taxon>
    </lineage>
</organism>
<gene>
    <name evidence="1" type="ORF">HMPREF1056_01232</name>
</gene>
<dbReference type="AlphaFoldDB" id="A0A0E2ASX8"/>
<reference evidence="1 2" key="1">
    <citation type="submission" date="2012-02" db="EMBL/GenBank/DDBJ databases">
        <title>The Genome Sequence of Bacteroides fragilis CL07T12C05.</title>
        <authorList>
            <consortium name="The Broad Institute Genome Sequencing Platform"/>
            <person name="Earl A."/>
            <person name="Ward D."/>
            <person name="Feldgarden M."/>
            <person name="Gevers D."/>
            <person name="Zitomersky N.L."/>
            <person name="Coyne M.J."/>
            <person name="Comstock L.E."/>
            <person name="Young S.K."/>
            <person name="Zeng Q."/>
            <person name="Gargeya S."/>
            <person name="Fitzgerald M."/>
            <person name="Haas B."/>
            <person name="Abouelleil A."/>
            <person name="Alvarado L."/>
            <person name="Arachchi H.M."/>
            <person name="Berlin A."/>
            <person name="Chapman S.B."/>
            <person name="Gearin G."/>
            <person name="Goldberg J."/>
            <person name="Griggs A."/>
            <person name="Gujja S."/>
            <person name="Hansen M."/>
            <person name="Heiman D."/>
            <person name="Howarth C."/>
            <person name="Larimer J."/>
            <person name="Lui A."/>
            <person name="MacDonald P.J.P."/>
            <person name="McCowen C."/>
            <person name="Montmayeur A."/>
            <person name="Murphy C."/>
            <person name="Neiman D."/>
            <person name="Pearson M."/>
            <person name="Priest M."/>
            <person name="Roberts A."/>
            <person name="Saif S."/>
            <person name="Shea T."/>
            <person name="Sisk P."/>
            <person name="Stolte C."/>
            <person name="Sykes S."/>
            <person name="Wortman J."/>
            <person name="Nusbaum C."/>
            <person name="Birren B."/>
        </authorList>
    </citation>
    <scope>NUCLEOTIDE SEQUENCE [LARGE SCALE GENOMIC DNA]</scope>
    <source>
        <strain evidence="1 2">CL07T12C05</strain>
    </source>
</reference>
<evidence type="ECO:0000313" key="1">
    <source>
        <dbReference type="EMBL" id="EIY98758.1"/>
    </source>
</evidence>
<sequence length="36" mass="4123">MEGSALLLVIYSNAKRMLVSILFAFEYSRLMQKVSL</sequence>
<dbReference type="EMBL" id="AGXN01000006">
    <property type="protein sequence ID" value="EIY98758.1"/>
    <property type="molecule type" value="Genomic_DNA"/>
</dbReference>
<accession>A0A0E2ASX8</accession>
<dbReference type="Proteomes" id="UP000003879">
    <property type="component" value="Unassembled WGS sequence"/>
</dbReference>
<name>A0A0E2ASX8_BACFG</name>
<proteinExistence type="predicted"/>
<evidence type="ECO:0000313" key="2">
    <source>
        <dbReference type="Proteomes" id="UP000003879"/>
    </source>
</evidence>